<name>A0ABQ6NEA1_9STRA</name>
<feature type="compositionally biased region" description="Low complexity" evidence="1">
    <location>
        <begin position="93"/>
        <end position="107"/>
    </location>
</feature>
<organism evidence="2 3">
    <name type="scientific">Tetraparma gracilis</name>
    <dbReference type="NCBI Taxonomy" id="2962635"/>
    <lineage>
        <taxon>Eukaryota</taxon>
        <taxon>Sar</taxon>
        <taxon>Stramenopiles</taxon>
        <taxon>Ochrophyta</taxon>
        <taxon>Bolidophyceae</taxon>
        <taxon>Parmales</taxon>
        <taxon>Triparmaceae</taxon>
        <taxon>Tetraparma</taxon>
    </lineage>
</organism>
<dbReference type="Proteomes" id="UP001165060">
    <property type="component" value="Unassembled WGS sequence"/>
</dbReference>
<comment type="caution">
    <text evidence="2">The sequence shown here is derived from an EMBL/GenBank/DDBJ whole genome shotgun (WGS) entry which is preliminary data.</text>
</comment>
<accession>A0ABQ6NEA1</accession>
<proteinExistence type="predicted"/>
<feature type="non-terminal residue" evidence="2">
    <location>
        <position position="362"/>
    </location>
</feature>
<sequence>MPIYNSELASDLCPTCHLAQGVSTEIGMSCAMYEVERYQRRACEEGRRLALACVEEHGDAGSGPDSPPSHPAGSSPPSLENSWEEIPPPPSSSAPVLVSSPSPSTSSLLSLLKTPGFLTLRRRSRCLDIACQNLLSHRSSVAEFLSDLAAPATPQVLGEVAQDMSTAIRLLHNLASDGSSPADAAASVPLFHALMAFLLSLSADALGQLATFFVQIKQIHLSLIPATTVAGLLKLDLMEDFLLSLSTRHVNLGLELTWSLTAELTSPPETYTLREYHIIRFIRELEIAVCGGEWGGASLVLKDVLRPTPDQGQSLRESMEGLSKQRLMASNCLEHGVRASAAEAAAAALDGDDPVPVDEARA</sequence>
<evidence type="ECO:0000313" key="2">
    <source>
        <dbReference type="EMBL" id="GMI57355.1"/>
    </source>
</evidence>
<evidence type="ECO:0000256" key="1">
    <source>
        <dbReference type="SAM" id="MobiDB-lite"/>
    </source>
</evidence>
<keyword evidence="3" id="KW-1185">Reference proteome</keyword>
<dbReference type="EMBL" id="BRYB01006811">
    <property type="protein sequence ID" value="GMI57355.1"/>
    <property type="molecule type" value="Genomic_DNA"/>
</dbReference>
<protein>
    <submittedName>
        <fullName evidence="2">Uncharacterized protein</fullName>
    </submittedName>
</protein>
<gene>
    <name evidence="2" type="ORF">TeGR_g2180</name>
</gene>
<reference evidence="2 3" key="1">
    <citation type="journal article" date="2023" name="Commun. Biol.">
        <title>Genome analysis of Parmales, the sister group of diatoms, reveals the evolutionary specialization of diatoms from phago-mixotrophs to photoautotrophs.</title>
        <authorList>
            <person name="Ban H."/>
            <person name="Sato S."/>
            <person name="Yoshikawa S."/>
            <person name="Yamada K."/>
            <person name="Nakamura Y."/>
            <person name="Ichinomiya M."/>
            <person name="Sato N."/>
            <person name="Blanc-Mathieu R."/>
            <person name="Endo H."/>
            <person name="Kuwata A."/>
            <person name="Ogata H."/>
        </authorList>
    </citation>
    <scope>NUCLEOTIDE SEQUENCE [LARGE SCALE GENOMIC DNA]</scope>
</reference>
<evidence type="ECO:0000313" key="3">
    <source>
        <dbReference type="Proteomes" id="UP001165060"/>
    </source>
</evidence>
<feature type="region of interest" description="Disordered" evidence="1">
    <location>
        <begin position="57"/>
        <end position="107"/>
    </location>
</feature>